<dbReference type="Proteomes" id="UP000235371">
    <property type="component" value="Unassembled WGS sequence"/>
</dbReference>
<sequence length="305" mass="34066">MLAAAGITEEAGAGDTSFSRAVVMELKERTNRVGFLASEIRTSLSNPKKMTRLGLKATPHHDRMSNPRFDSMRLGRLRSDADIESQISSITIGEIKASTTARMLIKIRFANPSADLIKEEIEAWLRKTLPSSIEDIDFAAVREAQVHSLFESESSLAIFSVPLWVWDLIPHSPACQALGIIRSGDLLRPMVSPPIAVPVPTISRCSSFVAPINVAEMSGVKVRPSHRAKVTDMFSRLGPPSKGLDRLVSDEPRPRVLSMQEYLDDDVDRQCERRLKRHRLDREVIDFKSKAYFAVPRRVEAISSY</sequence>
<protein>
    <submittedName>
        <fullName evidence="1">Uncharacterized protein</fullName>
    </submittedName>
</protein>
<dbReference type="OrthoDB" id="4760831at2759"/>
<evidence type="ECO:0000313" key="1">
    <source>
        <dbReference type="EMBL" id="PMD53409.1"/>
    </source>
</evidence>
<dbReference type="EMBL" id="KZ613883">
    <property type="protein sequence ID" value="PMD53409.1"/>
    <property type="molecule type" value="Genomic_DNA"/>
</dbReference>
<organism evidence="1 2">
    <name type="scientific">Hyaloscypha bicolor E</name>
    <dbReference type="NCBI Taxonomy" id="1095630"/>
    <lineage>
        <taxon>Eukaryota</taxon>
        <taxon>Fungi</taxon>
        <taxon>Dikarya</taxon>
        <taxon>Ascomycota</taxon>
        <taxon>Pezizomycotina</taxon>
        <taxon>Leotiomycetes</taxon>
        <taxon>Helotiales</taxon>
        <taxon>Hyaloscyphaceae</taxon>
        <taxon>Hyaloscypha</taxon>
        <taxon>Hyaloscypha bicolor</taxon>
    </lineage>
</organism>
<reference evidence="1 2" key="1">
    <citation type="submission" date="2016-04" db="EMBL/GenBank/DDBJ databases">
        <title>A degradative enzymes factory behind the ericoid mycorrhizal symbiosis.</title>
        <authorList>
            <consortium name="DOE Joint Genome Institute"/>
            <person name="Martino E."/>
            <person name="Morin E."/>
            <person name="Grelet G."/>
            <person name="Kuo A."/>
            <person name="Kohler A."/>
            <person name="Daghino S."/>
            <person name="Barry K."/>
            <person name="Choi C."/>
            <person name="Cichocki N."/>
            <person name="Clum A."/>
            <person name="Copeland A."/>
            <person name="Hainaut M."/>
            <person name="Haridas S."/>
            <person name="Labutti K."/>
            <person name="Lindquist E."/>
            <person name="Lipzen A."/>
            <person name="Khouja H.-R."/>
            <person name="Murat C."/>
            <person name="Ohm R."/>
            <person name="Olson A."/>
            <person name="Spatafora J."/>
            <person name="Veneault-Fourrey C."/>
            <person name="Henrissat B."/>
            <person name="Grigoriev I."/>
            <person name="Martin F."/>
            <person name="Perotto S."/>
        </authorList>
    </citation>
    <scope>NUCLEOTIDE SEQUENCE [LARGE SCALE GENOMIC DNA]</scope>
    <source>
        <strain evidence="1 2">E</strain>
    </source>
</reference>
<dbReference type="GeneID" id="36578813"/>
<name>A0A2J6SRP4_9HELO</name>
<gene>
    <name evidence="1" type="ORF">K444DRAFT_170579</name>
</gene>
<accession>A0A2J6SRP4</accession>
<dbReference type="RefSeq" id="XP_024730313.1">
    <property type="nucleotide sequence ID" value="XM_024870731.1"/>
</dbReference>
<evidence type="ECO:0000313" key="2">
    <source>
        <dbReference type="Proteomes" id="UP000235371"/>
    </source>
</evidence>
<proteinExistence type="predicted"/>
<dbReference type="InParanoid" id="A0A2J6SRP4"/>
<dbReference type="AlphaFoldDB" id="A0A2J6SRP4"/>
<keyword evidence="2" id="KW-1185">Reference proteome</keyword>